<name>A0A1M6WGG7_9BACT</name>
<dbReference type="InterPro" id="IPR035906">
    <property type="entry name" value="MetI-like_sf"/>
</dbReference>
<protein>
    <submittedName>
        <fullName evidence="9">Microcin C transport system permease protein</fullName>
    </submittedName>
</protein>
<dbReference type="GO" id="GO:0055085">
    <property type="term" value="P:transmembrane transport"/>
    <property type="evidence" value="ECO:0007669"/>
    <property type="project" value="InterPro"/>
</dbReference>
<dbReference type="CDD" id="cd06261">
    <property type="entry name" value="TM_PBP2"/>
    <property type="match status" value="1"/>
</dbReference>
<accession>A0A1M6WGG7</accession>
<dbReference type="AlphaFoldDB" id="A0A1M6WGG7"/>
<keyword evidence="6 7" id="KW-0472">Membrane</keyword>
<keyword evidence="5 7" id="KW-1133">Transmembrane helix</keyword>
<dbReference type="PROSITE" id="PS50928">
    <property type="entry name" value="ABC_TM1"/>
    <property type="match status" value="1"/>
</dbReference>
<dbReference type="Proteomes" id="UP000184275">
    <property type="component" value="Unassembled WGS sequence"/>
</dbReference>
<dbReference type="InterPro" id="IPR045621">
    <property type="entry name" value="BPD_transp_1_N"/>
</dbReference>
<dbReference type="InterPro" id="IPR000515">
    <property type="entry name" value="MetI-like"/>
</dbReference>
<feature type="transmembrane region" description="Helical" evidence="7">
    <location>
        <begin position="263"/>
        <end position="285"/>
    </location>
</feature>
<keyword evidence="2 7" id="KW-0813">Transport</keyword>
<reference evidence="11" key="2">
    <citation type="submission" date="2016-11" db="EMBL/GenBank/DDBJ databases">
        <authorList>
            <person name="Varghese N."/>
            <person name="Submissions S."/>
        </authorList>
    </citation>
    <scope>NUCLEOTIDE SEQUENCE [LARGE SCALE GENOMIC DNA]</scope>
    <source>
        <strain evidence="11">UWOS</strain>
    </source>
</reference>
<accession>A0A1T4M0J0</accession>
<dbReference type="Gene3D" id="1.10.3720.10">
    <property type="entry name" value="MetI-like"/>
    <property type="match status" value="1"/>
</dbReference>
<evidence type="ECO:0000256" key="3">
    <source>
        <dbReference type="ARBA" id="ARBA00022475"/>
    </source>
</evidence>
<evidence type="ECO:0000259" key="8">
    <source>
        <dbReference type="PROSITE" id="PS50928"/>
    </source>
</evidence>
<evidence type="ECO:0000256" key="5">
    <source>
        <dbReference type="ARBA" id="ARBA00022989"/>
    </source>
</evidence>
<feature type="transmembrane region" description="Helical" evidence="7">
    <location>
        <begin position="155"/>
        <end position="182"/>
    </location>
</feature>
<evidence type="ECO:0000256" key="7">
    <source>
        <dbReference type="RuleBase" id="RU363032"/>
    </source>
</evidence>
<organism evidence="9 11">
    <name type="scientific">Fibrobacter intestinalis</name>
    <dbReference type="NCBI Taxonomy" id="28122"/>
    <lineage>
        <taxon>Bacteria</taxon>
        <taxon>Pseudomonadati</taxon>
        <taxon>Fibrobacterota</taxon>
        <taxon>Fibrobacteria</taxon>
        <taxon>Fibrobacterales</taxon>
        <taxon>Fibrobacteraceae</taxon>
        <taxon>Fibrobacter</taxon>
    </lineage>
</organism>
<evidence type="ECO:0000313" key="11">
    <source>
        <dbReference type="Proteomes" id="UP000184275"/>
    </source>
</evidence>
<evidence type="ECO:0000256" key="2">
    <source>
        <dbReference type="ARBA" id="ARBA00022448"/>
    </source>
</evidence>
<dbReference type="Pfam" id="PF19300">
    <property type="entry name" value="BPD_transp_1_N"/>
    <property type="match status" value="1"/>
</dbReference>
<keyword evidence="3" id="KW-1003">Cell membrane</keyword>
<feature type="transmembrane region" description="Helical" evidence="7">
    <location>
        <begin position="9"/>
        <end position="30"/>
    </location>
</feature>
<dbReference type="EMBL" id="FRAW01000024">
    <property type="protein sequence ID" value="SHK92883.1"/>
    <property type="molecule type" value="Genomic_DNA"/>
</dbReference>
<sequence length="338" mass="37579">MKAYIIRRLLLMIPTVLGITVVCFALVQLIPGGPVEEMIAKVQSAAAAHGGVSASKAISPEQIAQIQSYFGFDKPAWERYLDWLWNVVHLDLGTSYSYGIPVWDVIASRFPVSLAFGITSFFLSYLVCIPLGLAKAVRNHSLFDKASSAVIFSGYVMPGYALGILLIIFLAGGSFLDIFPLGGIVSEDFEELSFWGKAGDVLMHWTLPMFCYMIGEFAFLTFLMKNSVLEELGKDYMRTAMAKGLSFREALVRHALRNALIPIVTRLSEIFTLLFAGALLIEKVFDIDGMGLLYYNSMVNRDYNVVMGVILLSSVLTMFGRLFSDILYTFVDPRIRFG</sequence>
<proteinExistence type="inferred from homology"/>
<feature type="transmembrane region" description="Helical" evidence="7">
    <location>
        <begin position="305"/>
        <end position="331"/>
    </location>
</feature>
<dbReference type="SUPFAM" id="SSF161098">
    <property type="entry name" value="MetI-like"/>
    <property type="match status" value="1"/>
</dbReference>
<keyword evidence="11" id="KW-1185">Reference proteome</keyword>
<feature type="transmembrane region" description="Helical" evidence="7">
    <location>
        <begin position="112"/>
        <end position="134"/>
    </location>
</feature>
<dbReference type="EMBL" id="FUWU01000014">
    <property type="protein sequence ID" value="SJZ60421.1"/>
    <property type="molecule type" value="Genomic_DNA"/>
</dbReference>
<keyword evidence="4 7" id="KW-0812">Transmembrane</keyword>
<dbReference type="Proteomes" id="UP000190449">
    <property type="component" value="Unassembled WGS sequence"/>
</dbReference>
<evidence type="ECO:0000313" key="10">
    <source>
        <dbReference type="EMBL" id="SJZ60421.1"/>
    </source>
</evidence>
<evidence type="ECO:0000313" key="9">
    <source>
        <dbReference type="EMBL" id="SHK92883.1"/>
    </source>
</evidence>
<comment type="subcellular location">
    <subcellularLocation>
        <location evidence="1 7">Cell membrane</location>
        <topology evidence="1 7">Multi-pass membrane protein</topology>
    </subcellularLocation>
</comment>
<reference evidence="9" key="1">
    <citation type="submission" date="2016-11" db="EMBL/GenBank/DDBJ databases">
        <authorList>
            <person name="Jaros S."/>
            <person name="Januszkiewicz K."/>
            <person name="Wedrychowicz H."/>
        </authorList>
    </citation>
    <scope>NUCLEOTIDE SEQUENCE [LARGE SCALE GENOMIC DNA]</scope>
    <source>
        <strain evidence="9">UWOS</strain>
    </source>
</reference>
<evidence type="ECO:0000256" key="1">
    <source>
        <dbReference type="ARBA" id="ARBA00004651"/>
    </source>
</evidence>
<evidence type="ECO:0000256" key="6">
    <source>
        <dbReference type="ARBA" id="ARBA00023136"/>
    </source>
</evidence>
<dbReference type="Pfam" id="PF00528">
    <property type="entry name" value="BPD_transp_1"/>
    <property type="match status" value="1"/>
</dbReference>
<dbReference type="PANTHER" id="PTHR30465">
    <property type="entry name" value="INNER MEMBRANE ABC TRANSPORTER"/>
    <property type="match status" value="1"/>
</dbReference>
<comment type="similarity">
    <text evidence="7">Belongs to the binding-protein-dependent transport system permease family.</text>
</comment>
<dbReference type="RefSeq" id="WP_073305215.1">
    <property type="nucleotide sequence ID" value="NZ_FRAW01000024.1"/>
</dbReference>
<reference evidence="10 12" key="3">
    <citation type="submission" date="2017-02" db="EMBL/GenBank/DDBJ databases">
        <authorList>
            <person name="Peterson S.W."/>
        </authorList>
    </citation>
    <scope>NUCLEOTIDE SEQUENCE [LARGE SCALE GENOMIC DNA]</scope>
    <source>
        <strain evidence="10 12">ATCC 43854</strain>
    </source>
</reference>
<feature type="transmembrane region" description="Helical" evidence="7">
    <location>
        <begin position="202"/>
        <end position="224"/>
    </location>
</feature>
<feature type="domain" description="ABC transmembrane type-1" evidence="8">
    <location>
        <begin position="110"/>
        <end position="328"/>
    </location>
</feature>
<dbReference type="GO" id="GO:0005886">
    <property type="term" value="C:plasma membrane"/>
    <property type="evidence" value="ECO:0007669"/>
    <property type="project" value="UniProtKB-SubCell"/>
</dbReference>
<evidence type="ECO:0000313" key="12">
    <source>
        <dbReference type="Proteomes" id="UP000190449"/>
    </source>
</evidence>
<dbReference type="PANTHER" id="PTHR30465:SF66">
    <property type="entry name" value="INNER MEMBRANE ABC TRANSPORTER PERMEASE PROTEIN YEJB"/>
    <property type="match status" value="1"/>
</dbReference>
<evidence type="ECO:0000256" key="4">
    <source>
        <dbReference type="ARBA" id="ARBA00022692"/>
    </source>
</evidence>
<dbReference type="STRING" id="28122.SAMN02745108_01084"/>
<dbReference type="GO" id="GO:0042884">
    <property type="term" value="P:microcin transport"/>
    <property type="evidence" value="ECO:0007669"/>
    <property type="project" value="TreeGrafter"/>
</dbReference>
<gene>
    <name evidence="10" type="ORF">SAMN02745108_01084</name>
    <name evidence="9" type="ORF">SAMN05720469_12428</name>
</gene>